<dbReference type="OrthoDB" id="7359267at2"/>
<feature type="region of interest" description="Disordered" evidence="1">
    <location>
        <begin position="1"/>
        <end position="29"/>
    </location>
</feature>
<dbReference type="Gene3D" id="1.25.10.10">
    <property type="entry name" value="Leucine-rich Repeat Variant"/>
    <property type="match status" value="1"/>
</dbReference>
<dbReference type="InterPro" id="IPR016024">
    <property type="entry name" value="ARM-type_fold"/>
</dbReference>
<evidence type="ECO:0000313" key="2">
    <source>
        <dbReference type="EMBL" id="TCP44131.1"/>
    </source>
</evidence>
<feature type="compositionally biased region" description="Basic and acidic residues" evidence="1">
    <location>
        <begin position="1"/>
        <end position="11"/>
    </location>
</feature>
<sequence length="210" mass="22565">MPLLSKSDRPARTRSKRRPLSLDAPDPADRRRAVLDRAQDTGAVAELGPRLQAETDPGVRSALFTVLTEIGTPEALDALLPCLQSEDADLRNAAIEAAQTMPAAMATRMDSLLAEDNADLRIFALDILQDLPHPDAPDWIAGLLARETEANVVGTAIDRLAECGRPDMVPAIRAAADRFAGVSYIRFACDFACAQLDGAAPETEGDRHAR</sequence>
<dbReference type="AlphaFoldDB" id="A0A4R2QB49"/>
<dbReference type="InterPro" id="IPR011989">
    <property type="entry name" value="ARM-like"/>
</dbReference>
<protein>
    <submittedName>
        <fullName evidence="2">HEAT repeat protein</fullName>
    </submittedName>
</protein>
<dbReference type="Pfam" id="PF13646">
    <property type="entry name" value="HEAT_2"/>
    <property type="match status" value="1"/>
</dbReference>
<evidence type="ECO:0000256" key="1">
    <source>
        <dbReference type="SAM" id="MobiDB-lite"/>
    </source>
</evidence>
<accession>A0A4R2QB49</accession>
<name>A0A4R2QB49_9RHOB</name>
<comment type="caution">
    <text evidence="2">The sequence shown here is derived from an EMBL/GenBank/DDBJ whole genome shotgun (WGS) entry which is preliminary data.</text>
</comment>
<proteinExistence type="predicted"/>
<dbReference type="RefSeq" id="WP_132460276.1">
    <property type="nucleotide sequence ID" value="NZ_SLXP01000001.1"/>
</dbReference>
<organism evidence="2 3">
    <name type="scientific">Rhodovulum marinum</name>
    <dbReference type="NCBI Taxonomy" id="320662"/>
    <lineage>
        <taxon>Bacteria</taxon>
        <taxon>Pseudomonadati</taxon>
        <taxon>Pseudomonadota</taxon>
        <taxon>Alphaproteobacteria</taxon>
        <taxon>Rhodobacterales</taxon>
        <taxon>Paracoccaceae</taxon>
        <taxon>Rhodovulum</taxon>
    </lineage>
</organism>
<gene>
    <name evidence="2" type="ORF">EV662_101218</name>
</gene>
<keyword evidence="3" id="KW-1185">Reference proteome</keyword>
<dbReference type="EMBL" id="SLXP01000001">
    <property type="protein sequence ID" value="TCP44131.1"/>
    <property type="molecule type" value="Genomic_DNA"/>
</dbReference>
<reference evidence="2 3" key="1">
    <citation type="submission" date="2019-03" db="EMBL/GenBank/DDBJ databases">
        <title>Genomic Encyclopedia of Type Strains, Phase IV (KMG-IV): sequencing the most valuable type-strain genomes for metagenomic binning, comparative biology and taxonomic classification.</title>
        <authorList>
            <person name="Goeker M."/>
        </authorList>
    </citation>
    <scope>NUCLEOTIDE SEQUENCE [LARGE SCALE GENOMIC DNA]</scope>
    <source>
        <strain evidence="2 3">DSM 18063</strain>
    </source>
</reference>
<dbReference type="Proteomes" id="UP000294835">
    <property type="component" value="Unassembled WGS sequence"/>
</dbReference>
<dbReference type="SUPFAM" id="SSF48371">
    <property type="entry name" value="ARM repeat"/>
    <property type="match status" value="1"/>
</dbReference>
<evidence type="ECO:0000313" key="3">
    <source>
        <dbReference type="Proteomes" id="UP000294835"/>
    </source>
</evidence>